<evidence type="ECO:0000313" key="2">
    <source>
        <dbReference type="EMBL" id="MDA0177055.1"/>
    </source>
</evidence>
<evidence type="ECO:0000256" key="1">
    <source>
        <dbReference type="SAM" id="SignalP"/>
    </source>
</evidence>
<feature type="signal peptide" evidence="1">
    <location>
        <begin position="1"/>
        <end position="26"/>
    </location>
</feature>
<name>A0ABT4RZX3_9FLAO</name>
<keyword evidence="3" id="KW-1185">Reference proteome</keyword>
<accession>A0ABT4RZX3</accession>
<dbReference type="RefSeq" id="WP_270005306.1">
    <property type="nucleotide sequence ID" value="NZ_JAPFGC010000002.1"/>
</dbReference>
<feature type="chain" id="PRO_5047098010" evidence="1">
    <location>
        <begin position="27"/>
        <end position="148"/>
    </location>
</feature>
<keyword evidence="1" id="KW-0732">Signal</keyword>
<evidence type="ECO:0000313" key="3">
    <source>
        <dbReference type="Proteomes" id="UP001149142"/>
    </source>
</evidence>
<comment type="caution">
    <text evidence="2">The sequence shown here is derived from an EMBL/GenBank/DDBJ whole genome shotgun (WGS) entry which is preliminary data.</text>
</comment>
<dbReference type="EMBL" id="JAPFGC010000002">
    <property type="protein sequence ID" value="MDA0177055.1"/>
    <property type="molecule type" value="Genomic_DNA"/>
</dbReference>
<organism evidence="2 3">
    <name type="scientific">Mesoflavibacter profundi</name>
    <dbReference type="NCBI Taxonomy" id="2708110"/>
    <lineage>
        <taxon>Bacteria</taxon>
        <taxon>Pseudomonadati</taxon>
        <taxon>Bacteroidota</taxon>
        <taxon>Flavobacteriia</taxon>
        <taxon>Flavobacteriales</taxon>
        <taxon>Flavobacteriaceae</taxon>
        <taxon>Mesoflavibacter</taxon>
    </lineage>
</organism>
<gene>
    <name evidence="2" type="ORF">OOZ35_06050</name>
</gene>
<proteinExistence type="predicted"/>
<dbReference type="Pfam" id="PF09912">
    <property type="entry name" value="DUF2141"/>
    <property type="match status" value="1"/>
</dbReference>
<protein>
    <submittedName>
        <fullName evidence="2">DUF2141 domain-containing protein</fullName>
    </submittedName>
</protein>
<reference evidence="2" key="1">
    <citation type="submission" date="2022-11" db="EMBL/GenBank/DDBJ databases">
        <title>Refractory cell wall polysaccharides provide important carbon source for microbial heterotrophs in the hadal ocean.</title>
        <authorList>
            <person name="Zhu X."/>
        </authorList>
    </citation>
    <scope>NUCLEOTIDE SEQUENCE</scope>
    <source>
        <strain evidence="2">MTRN7</strain>
    </source>
</reference>
<dbReference type="Proteomes" id="UP001149142">
    <property type="component" value="Unassembled WGS sequence"/>
</dbReference>
<sequence>MKTVYFTLKNCSLSILFTLVSLVAVAQSSTQKTTNTITVTVDNLKNNNGHVMFGLHTNSTWLKGPGLKNEMTTIVNGKATITFKDVNPGTYAILVLHDQNDNKQMDFDNGMPIEDYGMSNNPMSFGPPIYNEAKFTVTDKDIELNIRL</sequence>
<dbReference type="InterPro" id="IPR018673">
    <property type="entry name" value="DUF2141"/>
</dbReference>